<dbReference type="AlphaFoldDB" id="A0A542ZI20"/>
<dbReference type="SUPFAM" id="SSF52540">
    <property type="entry name" value="P-loop containing nucleoside triphosphate hydrolases"/>
    <property type="match status" value="1"/>
</dbReference>
<organism evidence="6 7">
    <name type="scientific">Oryzihumus leptocrescens</name>
    <dbReference type="NCBI Taxonomy" id="297536"/>
    <lineage>
        <taxon>Bacteria</taxon>
        <taxon>Bacillati</taxon>
        <taxon>Actinomycetota</taxon>
        <taxon>Actinomycetes</taxon>
        <taxon>Micrococcales</taxon>
        <taxon>Intrasporangiaceae</taxon>
        <taxon>Oryzihumus</taxon>
    </lineage>
</organism>
<keyword evidence="4 6" id="KW-0067">ATP-binding</keyword>
<dbReference type="CDD" id="cd03230">
    <property type="entry name" value="ABC_DR_subfamily_A"/>
    <property type="match status" value="1"/>
</dbReference>
<dbReference type="InterPro" id="IPR027417">
    <property type="entry name" value="P-loop_NTPase"/>
</dbReference>
<dbReference type="PANTHER" id="PTHR43335">
    <property type="entry name" value="ABC TRANSPORTER, ATP-BINDING PROTEIN"/>
    <property type="match status" value="1"/>
</dbReference>
<evidence type="ECO:0000256" key="1">
    <source>
        <dbReference type="ARBA" id="ARBA00005417"/>
    </source>
</evidence>
<comment type="caution">
    <text evidence="6">The sequence shown here is derived from an EMBL/GenBank/DDBJ whole genome shotgun (WGS) entry which is preliminary data.</text>
</comment>
<dbReference type="RefSeq" id="WP_221632460.1">
    <property type="nucleotide sequence ID" value="NZ_BAAAKX010000005.1"/>
</dbReference>
<dbReference type="InterPro" id="IPR003439">
    <property type="entry name" value="ABC_transporter-like_ATP-bd"/>
</dbReference>
<keyword evidence="7" id="KW-1185">Reference proteome</keyword>
<dbReference type="GO" id="GO:0016887">
    <property type="term" value="F:ATP hydrolysis activity"/>
    <property type="evidence" value="ECO:0007669"/>
    <property type="project" value="InterPro"/>
</dbReference>
<evidence type="ECO:0000256" key="2">
    <source>
        <dbReference type="ARBA" id="ARBA00022448"/>
    </source>
</evidence>
<sequence length="327" mass="34677">MSSTATRATGIPAGPPRAEGLAVETVGLTKRYGRAVGIEDLDLQVRVGEVFGFLGPNGAGKTTTIRLLLGLIHPTAGRASLFGMDLATTGPRIRAHLGYVPGDLSLWERMHGHDVLGHLALLRGGVPERAWRTLAERFDLDLQPRVRELSKGNRQKLGLIQALMHEPDLLVLDEPTSGLDPLVQVEFHAVLRELVARGATVFLSSHVLAEVEQVADRAAIVARGHLLVVDDIEALRGQARRRIELDFPRDVPPGLADVPGVADLRVVGGRASCSVTGSLTELLRLATAHGVVDVHTHEPDLEDAFVGYVSAAPAAGSPAPPPAASAP</sequence>
<keyword evidence="2" id="KW-0813">Transport</keyword>
<accession>A0A542ZI20</accession>
<proteinExistence type="inferred from homology"/>
<protein>
    <submittedName>
        <fullName evidence="6">ABC-2 type transport system ATP-binding protein</fullName>
    </submittedName>
</protein>
<feature type="domain" description="ABC transporter" evidence="5">
    <location>
        <begin position="23"/>
        <end position="248"/>
    </location>
</feature>
<evidence type="ECO:0000256" key="3">
    <source>
        <dbReference type="ARBA" id="ARBA00022741"/>
    </source>
</evidence>
<evidence type="ECO:0000259" key="5">
    <source>
        <dbReference type="PROSITE" id="PS50893"/>
    </source>
</evidence>
<dbReference type="GO" id="GO:0005524">
    <property type="term" value="F:ATP binding"/>
    <property type="evidence" value="ECO:0007669"/>
    <property type="project" value="UniProtKB-KW"/>
</dbReference>
<evidence type="ECO:0000313" key="6">
    <source>
        <dbReference type="EMBL" id="TQL59997.1"/>
    </source>
</evidence>
<name>A0A542ZI20_9MICO</name>
<dbReference type="PROSITE" id="PS50893">
    <property type="entry name" value="ABC_TRANSPORTER_2"/>
    <property type="match status" value="1"/>
</dbReference>
<evidence type="ECO:0000313" key="7">
    <source>
        <dbReference type="Proteomes" id="UP000319514"/>
    </source>
</evidence>
<dbReference type="Gene3D" id="3.40.50.300">
    <property type="entry name" value="P-loop containing nucleotide triphosphate hydrolases"/>
    <property type="match status" value="1"/>
</dbReference>
<dbReference type="PROSITE" id="PS00211">
    <property type="entry name" value="ABC_TRANSPORTER_1"/>
    <property type="match status" value="1"/>
</dbReference>
<dbReference type="SMART" id="SM00382">
    <property type="entry name" value="AAA"/>
    <property type="match status" value="1"/>
</dbReference>
<evidence type="ECO:0000256" key="4">
    <source>
        <dbReference type="ARBA" id="ARBA00022840"/>
    </source>
</evidence>
<dbReference type="Proteomes" id="UP000319514">
    <property type="component" value="Unassembled WGS sequence"/>
</dbReference>
<comment type="similarity">
    <text evidence="1">Belongs to the ABC transporter superfamily.</text>
</comment>
<dbReference type="Pfam" id="PF00005">
    <property type="entry name" value="ABC_tran"/>
    <property type="match status" value="1"/>
</dbReference>
<dbReference type="PANTHER" id="PTHR43335:SF4">
    <property type="entry name" value="ABC TRANSPORTER, ATP-BINDING PROTEIN"/>
    <property type="match status" value="1"/>
</dbReference>
<dbReference type="EMBL" id="VFOQ01000001">
    <property type="protein sequence ID" value="TQL59997.1"/>
    <property type="molecule type" value="Genomic_DNA"/>
</dbReference>
<dbReference type="InterPro" id="IPR017871">
    <property type="entry name" value="ABC_transporter-like_CS"/>
</dbReference>
<gene>
    <name evidence="6" type="ORF">FB474_1372</name>
</gene>
<keyword evidence="3" id="KW-0547">Nucleotide-binding</keyword>
<dbReference type="InterPro" id="IPR003593">
    <property type="entry name" value="AAA+_ATPase"/>
</dbReference>
<reference evidence="6 7" key="1">
    <citation type="submission" date="2019-06" db="EMBL/GenBank/DDBJ databases">
        <title>Sequencing the genomes of 1000 actinobacteria strains.</title>
        <authorList>
            <person name="Klenk H.-P."/>
        </authorList>
    </citation>
    <scope>NUCLEOTIDE SEQUENCE [LARGE SCALE GENOMIC DNA]</scope>
    <source>
        <strain evidence="6 7">DSM 18082</strain>
    </source>
</reference>